<evidence type="ECO:0000256" key="2">
    <source>
        <dbReference type="ARBA" id="ARBA00022723"/>
    </source>
</evidence>
<protein>
    <submittedName>
        <fullName evidence="6">GFA family protein</fullName>
    </submittedName>
</protein>
<dbReference type="RefSeq" id="WP_127431010.1">
    <property type="nucleotide sequence ID" value="NZ_BMFI01000009.1"/>
</dbReference>
<evidence type="ECO:0000256" key="4">
    <source>
        <dbReference type="ARBA" id="ARBA00023239"/>
    </source>
</evidence>
<evidence type="ECO:0000256" key="1">
    <source>
        <dbReference type="ARBA" id="ARBA00005495"/>
    </source>
</evidence>
<gene>
    <name evidence="6" type="ORF">EEQ99_20780</name>
</gene>
<dbReference type="PANTHER" id="PTHR33337">
    <property type="entry name" value="GFA DOMAIN-CONTAINING PROTEIN"/>
    <property type="match status" value="1"/>
</dbReference>
<dbReference type="SUPFAM" id="SSF51316">
    <property type="entry name" value="Mss4-like"/>
    <property type="match status" value="1"/>
</dbReference>
<evidence type="ECO:0000313" key="7">
    <source>
        <dbReference type="Proteomes" id="UP000273611"/>
    </source>
</evidence>
<sequence>MTRAQCSCGGLTVTLSQQARLVVACHCFDCQRRTGSPFGVGAFYPSDSVAVSGSQREFNRTAASGGKIRNYFCPNCGSTVYWRADNLPGFTGVAVGALADPQSPAPALSIFEQSKHHWLHIDGAVEHFQQSSATKNSK</sequence>
<accession>A0A3S0Q4F9</accession>
<dbReference type="PANTHER" id="PTHR33337:SF40">
    <property type="entry name" value="CENP-V_GFA DOMAIN-CONTAINING PROTEIN-RELATED"/>
    <property type="match status" value="1"/>
</dbReference>
<dbReference type="Pfam" id="PF04828">
    <property type="entry name" value="GFA"/>
    <property type="match status" value="1"/>
</dbReference>
<dbReference type="GO" id="GO:0016846">
    <property type="term" value="F:carbon-sulfur lyase activity"/>
    <property type="evidence" value="ECO:0007669"/>
    <property type="project" value="InterPro"/>
</dbReference>
<organism evidence="6 7">
    <name type="scientific">Rhizobium anhuiense</name>
    <dbReference type="NCBI Taxonomy" id="1184720"/>
    <lineage>
        <taxon>Bacteria</taxon>
        <taxon>Pseudomonadati</taxon>
        <taxon>Pseudomonadota</taxon>
        <taxon>Alphaproteobacteria</taxon>
        <taxon>Hyphomicrobiales</taxon>
        <taxon>Rhizobiaceae</taxon>
        <taxon>Rhizobium/Agrobacterium group</taxon>
        <taxon>Rhizobium</taxon>
    </lineage>
</organism>
<evidence type="ECO:0000256" key="3">
    <source>
        <dbReference type="ARBA" id="ARBA00022833"/>
    </source>
</evidence>
<dbReference type="InterPro" id="IPR011057">
    <property type="entry name" value="Mss4-like_sf"/>
</dbReference>
<dbReference type="Gene3D" id="3.90.1590.10">
    <property type="entry name" value="glutathione-dependent formaldehyde- activating enzyme (gfa)"/>
    <property type="match status" value="1"/>
</dbReference>
<name>A0A3S0Q4F9_9HYPH</name>
<dbReference type="AlphaFoldDB" id="A0A3S0Q4F9"/>
<evidence type="ECO:0000313" key="6">
    <source>
        <dbReference type="EMBL" id="RUL99505.1"/>
    </source>
</evidence>
<evidence type="ECO:0000259" key="5">
    <source>
        <dbReference type="PROSITE" id="PS51891"/>
    </source>
</evidence>
<comment type="similarity">
    <text evidence="1">Belongs to the Gfa family.</text>
</comment>
<proteinExistence type="inferred from homology"/>
<dbReference type="InterPro" id="IPR006913">
    <property type="entry name" value="CENP-V/GFA"/>
</dbReference>
<keyword evidence="2" id="KW-0479">Metal-binding</keyword>
<feature type="domain" description="CENP-V/GFA" evidence="5">
    <location>
        <begin position="2"/>
        <end position="112"/>
    </location>
</feature>
<reference evidence="6 7" key="1">
    <citation type="journal article" date="2015" name="Int. J. Syst. Evol. Microbiol.">
        <title>Rhizobium anhuiense sp. nov., isolated from effective nodules of Vicia faba and Pisum sativum.</title>
        <authorList>
            <person name="Zhang Y.J."/>
            <person name="Zheng W.T."/>
            <person name="Everall I."/>
            <person name="Young J.P."/>
            <person name="Zhang X.X."/>
            <person name="Tian C.F."/>
            <person name="Sui X.H."/>
            <person name="Wang E.T."/>
            <person name="Chen W.X."/>
        </authorList>
    </citation>
    <scope>NUCLEOTIDE SEQUENCE [LARGE SCALE GENOMIC DNA]</scope>
    <source>
        <strain evidence="6 7">CCBAU 23252</strain>
    </source>
</reference>
<keyword evidence="4" id="KW-0456">Lyase</keyword>
<dbReference type="Proteomes" id="UP000273611">
    <property type="component" value="Unassembled WGS sequence"/>
</dbReference>
<comment type="caution">
    <text evidence="6">The sequence shown here is derived from an EMBL/GenBank/DDBJ whole genome shotgun (WGS) entry which is preliminary data.</text>
</comment>
<dbReference type="EMBL" id="RIBW01000010">
    <property type="protein sequence ID" value="RUL99505.1"/>
    <property type="molecule type" value="Genomic_DNA"/>
</dbReference>
<dbReference type="PROSITE" id="PS51891">
    <property type="entry name" value="CENP_V_GFA"/>
    <property type="match status" value="1"/>
</dbReference>
<dbReference type="GO" id="GO:0046872">
    <property type="term" value="F:metal ion binding"/>
    <property type="evidence" value="ECO:0007669"/>
    <property type="project" value="UniProtKB-KW"/>
</dbReference>
<keyword evidence="3" id="KW-0862">Zinc</keyword>